<protein>
    <submittedName>
        <fullName evidence="1">Uncharacterized protein</fullName>
    </submittedName>
</protein>
<dbReference type="EMBL" id="UINC01097376">
    <property type="protein sequence ID" value="SVC55026.1"/>
    <property type="molecule type" value="Genomic_DNA"/>
</dbReference>
<sequence length="374" mass="39767">DKAADDLDVEVMRVAGADGSLRMSSENPVQFFDADHYIKIDIDDDDPDLKPLNVVAQGANSIIKIGKAGQSAAATTDSIAVVGNKVQVFTDNFGVQADNQFIVKTDDITMTPYTNTEAPALKLLSSNASSNPGSTSLPAELVLERNSGAGFNFETIGKIVAKGQPDPAGENPQEFASILFKSPHVVDDVDGLQGGIYFKTEGTLLDEAESDELMDINGTTKNTVTIRGDLDVNGAITMNGASFTAPITSDEAGEWSLGTQDLAATRGEWAALHLWNSSVEENAIITFGGDTEDEGDYNDVELEHTPDRGLTINDEYRFQFRDNETFIHSSDASILDIVAPNLNIDSETAFTSATSAVDATTGALKVTGGISTQE</sequence>
<proteinExistence type="predicted"/>
<evidence type="ECO:0000313" key="1">
    <source>
        <dbReference type="EMBL" id="SVC55026.1"/>
    </source>
</evidence>
<accession>A0A382N1T1</accession>
<reference evidence="1" key="1">
    <citation type="submission" date="2018-05" db="EMBL/GenBank/DDBJ databases">
        <authorList>
            <person name="Lanie J.A."/>
            <person name="Ng W.-L."/>
            <person name="Kazmierczak K.M."/>
            <person name="Andrzejewski T.M."/>
            <person name="Davidsen T.M."/>
            <person name="Wayne K.J."/>
            <person name="Tettelin H."/>
            <person name="Glass J.I."/>
            <person name="Rusch D."/>
            <person name="Podicherti R."/>
            <person name="Tsui H.-C.T."/>
            <person name="Winkler M.E."/>
        </authorList>
    </citation>
    <scope>NUCLEOTIDE SEQUENCE</scope>
</reference>
<gene>
    <name evidence="1" type="ORF">METZ01_LOCUS307880</name>
</gene>
<organism evidence="1">
    <name type="scientific">marine metagenome</name>
    <dbReference type="NCBI Taxonomy" id="408172"/>
    <lineage>
        <taxon>unclassified sequences</taxon>
        <taxon>metagenomes</taxon>
        <taxon>ecological metagenomes</taxon>
    </lineage>
</organism>
<name>A0A382N1T1_9ZZZZ</name>
<feature type="non-terminal residue" evidence="1">
    <location>
        <position position="374"/>
    </location>
</feature>
<feature type="non-terminal residue" evidence="1">
    <location>
        <position position="1"/>
    </location>
</feature>
<dbReference type="AlphaFoldDB" id="A0A382N1T1"/>